<accession>A0A815QZY8</accession>
<gene>
    <name evidence="2" type="ORF">JYZ213_LOCUS41751</name>
    <name evidence="3" type="ORF">OKA104_LOCUS7871</name>
    <name evidence="4" type="ORF">OXD698_LOCUS10877</name>
    <name evidence="1" type="ORF">VCS650_LOCUS23842</name>
</gene>
<comment type="caution">
    <text evidence="2">The sequence shown here is derived from an EMBL/GenBank/DDBJ whole genome shotgun (WGS) entry which is preliminary data.</text>
</comment>
<evidence type="ECO:0000313" key="5">
    <source>
        <dbReference type="Proteomes" id="UP000663845"/>
    </source>
</evidence>
<dbReference type="EMBL" id="CAJOAY010000310">
    <property type="protein sequence ID" value="CAF3625974.1"/>
    <property type="molecule type" value="Genomic_DNA"/>
</dbReference>
<protein>
    <submittedName>
        <fullName evidence="2">Uncharacterized protein</fullName>
    </submittedName>
</protein>
<dbReference type="Proteomes" id="UP000663891">
    <property type="component" value="Unassembled WGS sequence"/>
</dbReference>
<evidence type="ECO:0000313" key="1">
    <source>
        <dbReference type="EMBL" id="CAF1169610.1"/>
    </source>
</evidence>
<reference evidence="2" key="1">
    <citation type="submission" date="2021-02" db="EMBL/GenBank/DDBJ databases">
        <authorList>
            <person name="Nowell W R."/>
        </authorList>
    </citation>
    <scope>NUCLEOTIDE SEQUENCE</scope>
</reference>
<dbReference type="Proteomes" id="UP000663844">
    <property type="component" value="Unassembled WGS sequence"/>
</dbReference>
<organism evidence="2 5">
    <name type="scientific">Adineta steineri</name>
    <dbReference type="NCBI Taxonomy" id="433720"/>
    <lineage>
        <taxon>Eukaryota</taxon>
        <taxon>Metazoa</taxon>
        <taxon>Spiralia</taxon>
        <taxon>Gnathifera</taxon>
        <taxon>Rotifera</taxon>
        <taxon>Eurotatoria</taxon>
        <taxon>Bdelloidea</taxon>
        <taxon>Adinetida</taxon>
        <taxon>Adinetidae</taxon>
        <taxon>Adineta</taxon>
    </lineage>
</organism>
<dbReference type="EMBL" id="CAJNON010000286">
    <property type="protein sequence ID" value="CAF1169610.1"/>
    <property type="molecule type" value="Genomic_DNA"/>
</dbReference>
<dbReference type="Proteomes" id="UP000663845">
    <property type="component" value="Unassembled WGS sequence"/>
</dbReference>
<name>A0A815QZY8_9BILA</name>
<dbReference type="Proteomes" id="UP000663881">
    <property type="component" value="Unassembled WGS sequence"/>
</dbReference>
<dbReference type="AlphaFoldDB" id="A0A815QZY8"/>
<evidence type="ECO:0000313" key="3">
    <source>
        <dbReference type="EMBL" id="CAF3625974.1"/>
    </source>
</evidence>
<evidence type="ECO:0000313" key="4">
    <source>
        <dbReference type="EMBL" id="CAF3680420.1"/>
    </source>
</evidence>
<dbReference type="EMBL" id="CAJOAZ010000594">
    <property type="protein sequence ID" value="CAF3680420.1"/>
    <property type="molecule type" value="Genomic_DNA"/>
</dbReference>
<dbReference type="OrthoDB" id="10027854at2759"/>
<proteinExistence type="predicted"/>
<evidence type="ECO:0000313" key="2">
    <source>
        <dbReference type="EMBL" id="CAF1470025.1"/>
    </source>
</evidence>
<sequence length="166" mass="19499">MILSKRRVYQLEVIFASTMAEVLGQTNNQNKIIIQIIYHPSVSYIESYLMAFDIDIIQVAYNGREVLSTWSFIRALNTGTFICFNLINDLQKLGRIALRIVKYCQRSCRLLYPHDFQMENFLSLPISQLNINKPNYYSLSHTQFGSNNDFFQLQKQFVDTFINQNF</sequence>
<dbReference type="EMBL" id="CAJNOG010001773">
    <property type="protein sequence ID" value="CAF1470025.1"/>
    <property type="molecule type" value="Genomic_DNA"/>
</dbReference>